<evidence type="ECO:0000313" key="1">
    <source>
        <dbReference type="EMBL" id="GAA5801629.1"/>
    </source>
</evidence>
<protein>
    <submittedName>
        <fullName evidence="1">Uncharacterized protein</fullName>
    </submittedName>
</protein>
<dbReference type="Proteomes" id="UP001476247">
    <property type="component" value="Unassembled WGS sequence"/>
</dbReference>
<organism evidence="1 2">
    <name type="scientific">Helicostylum pulchrum</name>
    <dbReference type="NCBI Taxonomy" id="562976"/>
    <lineage>
        <taxon>Eukaryota</taxon>
        <taxon>Fungi</taxon>
        <taxon>Fungi incertae sedis</taxon>
        <taxon>Mucoromycota</taxon>
        <taxon>Mucoromycotina</taxon>
        <taxon>Mucoromycetes</taxon>
        <taxon>Mucorales</taxon>
        <taxon>Mucorineae</taxon>
        <taxon>Mucoraceae</taxon>
        <taxon>Helicostylum</taxon>
    </lineage>
</organism>
<sequence>MFKQLSIRLPNSKHLSLLKIYDETYFCEDGMDINMPYTSFDKLYTERKYTIIKHCLGLFLKYSNENGDKYFYAALKPSVKSSIKPYFTESSYTEYRDKLTSRSTYFLELICQAICEFIIQFGHVNMKFLA</sequence>
<keyword evidence="2" id="KW-1185">Reference proteome</keyword>
<evidence type="ECO:0000313" key="2">
    <source>
        <dbReference type="Proteomes" id="UP001476247"/>
    </source>
</evidence>
<comment type="caution">
    <text evidence="1">The sequence shown here is derived from an EMBL/GenBank/DDBJ whole genome shotgun (WGS) entry which is preliminary data.</text>
</comment>
<gene>
    <name evidence="1" type="ORF">HPULCUR_007077</name>
</gene>
<dbReference type="EMBL" id="BAABUJ010000019">
    <property type="protein sequence ID" value="GAA5801629.1"/>
    <property type="molecule type" value="Genomic_DNA"/>
</dbReference>
<reference evidence="1 2" key="1">
    <citation type="submission" date="2024-04" db="EMBL/GenBank/DDBJ databases">
        <title>genome sequences of Mucor flavus KT1a and Helicostylum pulchrum KT1b strains isolation_sourced from the surface of a dry-aged beef.</title>
        <authorList>
            <person name="Toyotome T."/>
            <person name="Hosono M."/>
            <person name="Torimaru M."/>
            <person name="Fukuda K."/>
            <person name="Mikami N."/>
        </authorList>
    </citation>
    <scope>NUCLEOTIDE SEQUENCE [LARGE SCALE GENOMIC DNA]</scope>
    <source>
        <strain evidence="1 2">KT1b</strain>
    </source>
</reference>
<accession>A0ABP9Y3Q7</accession>
<name>A0ABP9Y3Q7_9FUNG</name>
<proteinExistence type="predicted"/>